<keyword evidence="2" id="KW-1185">Reference proteome</keyword>
<dbReference type="AlphaFoldDB" id="A0A1V6N4H4"/>
<organism evidence="1 2">
    <name type="scientific">Methanobrevibacter arboriphilus JCM 13429 = DSM 1125</name>
    <dbReference type="NCBI Taxonomy" id="1300164"/>
    <lineage>
        <taxon>Archaea</taxon>
        <taxon>Methanobacteriati</taxon>
        <taxon>Methanobacteriota</taxon>
        <taxon>Methanomada group</taxon>
        <taxon>Methanobacteria</taxon>
        <taxon>Methanobacteriales</taxon>
        <taxon>Methanobacteriaceae</taxon>
        <taxon>Methanobrevibacter</taxon>
    </lineage>
</organism>
<protein>
    <submittedName>
        <fullName evidence="1">Uncharacterized protein</fullName>
    </submittedName>
</protein>
<proteinExistence type="predicted"/>
<dbReference type="EMBL" id="JXMW01000002">
    <property type="protein sequence ID" value="OQD59569.1"/>
    <property type="molecule type" value="Genomic_DNA"/>
</dbReference>
<dbReference type="Proteomes" id="UP000191661">
    <property type="component" value="Unassembled WGS sequence"/>
</dbReference>
<dbReference type="OrthoDB" id="82602at2157"/>
<accession>A0A1V6N4H4</accession>
<gene>
    <name evidence="1" type="ORF">MBBAR_2c00170</name>
</gene>
<comment type="caution">
    <text evidence="1">The sequence shown here is derived from an EMBL/GenBank/DDBJ whole genome shotgun (WGS) entry which is preliminary data.</text>
</comment>
<sequence length="104" mass="12315">MKKTIAFIYNYVYNINMKNETRKKIEKYGKHIYIRESQRGWAIAIRPDNIFIDNHDKDAQLHIKLKGIHIPIKYKSLEEVGLVVELHLIKNKGINKEKLKGELL</sequence>
<name>A0A1V6N4H4_METAZ</name>
<dbReference type="RefSeq" id="WP_080459548.1">
    <property type="nucleotide sequence ID" value="NZ_JXMW01000002.1"/>
</dbReference>
<evidence type="ECO:0000313" key="1">
    <source>
        <dbReference type="EMBL" id="OQD59569.1"/>
    </source>
</evidence>
<reference evidence="1 2" key="1">
    <citation type="submission" date="2014-12" db="EMBL/GenBank/DDBJ databases">
        <title>Genome sequence of Methanobrevibacter arboriphilicus DH1, DSM1125.</title>
        <authorList>
            <person name="Poehlein A."/>
            <person name="Thauer R.K."/>
            <person name="Seedorf H."/>
            <person name="Daniel R."/>
        </authorList>
    </citation>
    <scope>NUCLEOTIDE SEQUENCE [LARGE SCALE GENOMIC DNA]</scope>
    <source>
        <strain evidence="1 2">DH1</strain>
    </source>
</reference>
<evidence type="ECO:0000313" key="2">
    <source>
        <dbReference type="Proteomes" id="UP000191661"/>
    </source>
</evidence>